<keyword evidence="2" id="KW-1185">Reference proteome</keyword>
<reference evidence="2" key="1">
    <citation type="journal article" date="2015" name="Nat. Genet.">
        <title>The genome and transcriptome of the zoonotic hookworm Ancylostoma ceylanicum identify infection-specific gene families.</title>
        <authorList>
            <person name="Schwarz E.M."/>
            <person name="Hu Y."/>
            <person name="Antoshechkin I."/>
            <person name="Miller M.M."/>
            <person name="Sternberg P.W."/>
            <person name="Aroian R.V."/>
        </authorList>
    </citation>
    <scope>NUCLEOTIDE SEQUENCE</scope>
    <source>
        <strain evidence="2">HY135</strain>
    </source>
</reference>
<accession>A0A016TAG7</accession>
<organism evidence="1 2">
    <name type="scientific">Ancylostoma ceylanicum</name>
    <dbReference type="NCBI Taxonomy" id="53326"/>
    <lineage>
        <taxon>Eukaryota</taxon>
        <taxon>Metazoa</taxon>
        <taxon>Ecdysozoa</taxon>
        <taxon>Nematoda</taxon>
        <taxon>Chromadorea</taxon>
        <taxon>Rhabditida</taxon>
        <taxon>Rhabditina</taxon>
        <taxon>Rhabditomorpha</taxon>
        <taxon>Strongyloidea</taxon>
        <taxon>Ancylostomatidae</taxon>
        <taxon>Ancylostomatinae</taxon>
        <taxon>Ancylostoma</taxon>
    </lineage>
</organism>
<dbReference type="AlphaFoldDB" id="A0A016TAG7"/>
<protein>
    <submittedName>
        <fullName evidence="1">Uncharacterized protein</fullName>
    </submittedName>
</protein>
<dbReference type="Proteomes" id="UP000024635">
    <property type="component" value="Unassembled WGS sequence"/>
</dbReference>
<name>A0A016TAG7_9BILA</name>
<dbReference type="EMBL" id="JARK01001456">
    <property type="protein sequence ID" value="EYB99687.1"/>
    <property type="molecule type" value="Genomic_DNA"/>
</dbReference>
<gene>
    <name evidence="1" type="primary">Acey_s0120.g886</name>
    <name evidence="1" type="ORF">Y032_0120g886</name>
</gene>
<proteinExistence type="predicted"/>
<evidence type="ECO:0000313" key="2">
    <source>
        <dbReference type="Proteomes" id="UP000024635"/>
    </source>
</evidence>
<sequence>MTSRSVASYRREGCTVRNRGHTISSAYLHHENHSAKEDTRPIVRTSPNQVVATERERRIYNFRIRLPPVTTIDEIWESAKREIVEVARPEN</sequence>
<comment type="caution">
    <text evidence="1">The sequence shown here is derived from an EMBL/GenBank/DDBJ whole genome shotgun (WGS) entry which is preliminary data.</text>
</comment>
<evidence type="ECO:0000313" key="1">
    <source>
        <dbReference type="EMBL" id="EYB99687.1"/>
    </source>
</evidence>